<dbReference type="RefSeq" id="WP_101311530.1">
    <property type="nucleotide sequence ID" value="NZ_MVDE01000046.1"/>
</dbReference>
<dbReference type="InterPro" id="IPR029063">
    <property type="entry name" value="SAM-dependent_MTases_sf"/>
</dbReference>
<dbReference type="EMBL" id="MVDE01000046">
    <property type="protein sequence ID" value="PKQ61378.1"/>
    <property type="molecule type" value="Genomic_DNA"/>
</dbReference>
<dbReference type="AlphaFoldDB" id="A0A2N3HTJ6"/>
<sequence>MDKFIQSIDKQIEFNQGKNIFLDKPEMFRFINETINAISNINELNSDSEKFLVDYAADKAIEEFCRVNQYYSFDTKSKNELRNIYTCLFADIRTGMISAESISKNHYKRLKDWIKNSNSFAEKIYLNSGSKVEPVVCSEYSPGLQIEILQIETTQLKEPVLDIGCGKQGNLVNYLCEKGIDTYGIDRFSFTSNNLFNFDWLEYDYGIEKWGAIISNLGFSNHFKHHNLREDGNYIEYAKKYMEILKSLKIGGAFYYAPDLPFIEQYLDSRQFRIDKREIGEYDFKTTKITRLE</sequence>
<name>A0A2N3HTJ6_9BACT</name>
<dbReference type="Proteomes" id="UP000233618">
    <property type="component" value="Unassembled WGS sequence"/>
</dbReference>
<comment type="caution">
    <text evidence="1">The sequence shown here is derived from an EMBL/GenBank/DDBJ whole genome shotgun (WGS) entry which is preliminary data.</text>
</comment>
<keyword evidence="2" id="KW-1185">Reference proteome</keyword>
<dbReference type="SUPFAM" id="SSF53335">
    <property type="entry name" value="S-adenosyl-L-methionine-dependent methyltransferases"/>
    <property type="match status" value="1"/>
</dbReference>
<evidence type="ECO:0000313" key="1">
    <source>
        <dbReference type="EMBL" id="PKQ61378.1"/>
    </source>
</evidence>
<organism evidence="1 2">
    <name type="scientific">Labilibaculum manganireducens</name>
    <dbReference type="NCBI Taxonomy" id="1940525"/>
    <lineage>
        <taxon>Bacteria</taxon>
        <taxon>Pseudomonadati</taxon>
        <taxon>Bacteroidota</taxon>
        <taxon>Bacteroidia</taxon>
        <taxon>Marinilabiliales</taxon>
        <taxon>Marinifilaceae</taxon>
        <taxon>Labilibaculum</taxon>
    </lineage>
</organism>
<reference evidence="1 2" key="1">
    <citation type="journal article" date="2017" name="Front. Microbiol.">
        <title>Labilibaculum manganireducens gen. nov., sp. nov. and Labilibaculum filiforme sp. nov., Novel Bacteroidetes Isolated from Subsurface Sediments of the Baltic Sea.</title>
        <authorList>
            <person name="Vandieken V."/>
            <person name="Marshall I.P."/>
            <person name="Niemann H."/>
            <person name="Engelen B."/>
            <person name="Cypionka H."/>
        </authorList>
    </citation>
    <scope>NUCLEOTIDE SEQUENCE [LARGE SCALE GENOMIC DNA]</scope>
    <source>
        <strain evidence="1 2">59.10-2M</strain>
    </source>
</reference>
<protein>
    <recommendedName>
        <fullName evidence="3">Class I SAM-dependent methyltransferase</fullName>
    </recommendedName>
</protein>
<gene>
    <name evidence="1" type="ORF">BZG01_19510</name>
</gene>
<accession>A0A2N3HTJ6</accession>
<proteinExistence type="predicted"/>
<evidence type="ECO:0008006" key="3">
    <source>
        <dbReference type="Google" id="ProtNLM"/>
    </source>
</evidence>
<evidence type="ECO:0000313" key="2">
    <source>
        <dbReference type="Proteomes" id="UP000233618"/>
    </source>
</evidence>